<dbReference type="Gramene" id="Pp3c4_4873V3.1">
    <property type="protein sequence ID" value="Pp3c4_4873V3.1"/>
    <property type="gene ID" value="Pp3c4_4873"/>
</dbReference>
<dbReference type="EnsemblPlants" id="Pp3c4_4873V3.1">
    <property type="protein sequence ID" value="Pp3c4_4873V3.1"/>
    <property type="gene ID" value="Pp3c4_4873"/>
</dbReference>
<dbReference type="EMBL" id="ABEU02000004">
    <property type="protein sequence ID" value="PNR54887.1"/>
    <property type="molecule type" value="Genomic_DNA"/>
</dbReference>
<evidence type="ECO:0008006" key="4">
    <source>
        <dbReference type="Google" id="ProtNLM"/>
    </source>
</evidence>
<dbReference type="InParanoid" id="A0A2K1KM91"/>
<dbReference type="Proteomes" id="UP000006727">
    <property type="component" value="Chromosome 4"/>
</dbReference>
<evidence type="ECO:0000313" key="1">
    <source>
        <dbReference type="EMBL" id="PNR54887.1"/>
    </source>
</evidence>
<evidence type="ECO:0000313" key="2">
    <source>
        <dbReference type="EnsemblPlants" id="Pp3c4_4873V3.1"/>
    </source>
</evidence>
<evidence type="ECO:0000313" key="3">
    <source>
        <dbReference type="Proteomes" id="UP000006727"/>
    </source>
</evidence>
<reference evidence="1 3" key="1">
    <citation type="journal article" date="2008" name="Science">
        <title>The Physcomitrella genome reveals evolutionary insights into the conquest of land by plants.</title>
        <authorList>
            <person name="Rensing S."/>
            <person name="Lang D."/>
            <person name="Zimmer A."/>
            <person name="Terry A."/>
            <person name="Salamov A."/>
            <person name="Shapiro H."/>
            <person name="Nishiyama T."/>
            <person name="Perroud P.-F."/>
            <person name="Lindquist E."/>
            <person name="Kamisugi Y."/>
            <person name="Tanahashi T."/>
            <person name="Sakakibara K."/>
            <person name="Fujita T."/>
            <person name="Oishi K."/>
            <person name="Shin-I T."/>
            <person name="Kuroki Y."/>
            <person name="Toyoda A."/>
            <person name="Suzuki Y."/>
            <person name="Hashimoto A."/>
            <person name="Yamaguchi K."/>
            <person name="Sugano A."/>
            <person name="Kohara Y."/>
            <person name="Fujiyama A."/>
            <person name="Anterola A."/>
            <person name="Aoki S."/>
            <person name="Ashton N."/>
            <person name="Barbazuk W.B."/>
            <person name="Barker E."/>
            <person name="Bennetzen J."/>
            <person name="Bezanilla M."/>
            <person name="Blankenship R."/>
            <person name="Cho S.H."/>
            <person name="Dutcher S."/>
            <person name="Estelle M."/>
            <person name="Fawcett J.A."/>
            <person name="Gundlach H."/>
            <person name="Hanada K."/>
            <person name="Heyl A."/>
            <person name="Hicks K.A."/>
            <person name="Hugh J."/>
            <person name="Lohr M."/>
            <person name="Mayer K."/>
            <person name="Melkozernov A."/>
            <person name="Murata T."/>
            <person name="Nelson D."/>
            <person name="Pils B."/>
            <person name="Prigge M."/>
            <person name="Reiss B."/>
            <person name="Renner T."/>
            <person name="Rombauts S."/>
            <person name="Rushton P."/>
            <person name="Sanderfoot A."/>
            <person name="Schween G."/>
            <person name="Shiu S.-H."/>
            <person name="Stueber K."/>
            <person name="Theodoulou F.L."/>
            <person name="Tu H."/>
            <person name="Van de Peer Y."/>
            <person name="Verrier P.J."/>
            <person name="Waters E."/>
            <person name="Wood A."/>
            <person name="Yang L."/>
            <person name="Cove D."/>
            <person name="Cuming A."/>
            <person name="Hasebe M."/>
            <person name="Lucas S."/>
            <person name="Mishler D.B."/>
            <person name="Reski R."/>
            <person name="Grigoriev I."/>
            <person name="Quatrano R.S."/>
            <person name="Boore J.L."/>
        </authorList>
    </citation>
    <scope>NUCLEOTIDE SEQUENCE [LARGE SCALE GENOMIC DNA]</scope>
    <source>
        <strain evidence="2 3">cv. Gransden 2004</strain>
    </source>
</reference>
<gene>
    <name evidence="1" type="ORF">PHYPA_005780</name>
</gene>
<reference evidence="2" key="3">
    <citation type="submission" date="2020-12" db="UniProtKB">
        <authorList>
            <consortium name="EnsemblPlants"/>
        </authorList>
    </citation>
    <scope>IDENTIFICATION</scope>
</reference>
<dbReference type="AlphaFoldDB" id="A0A2K1KM91"/>
<reference evidence="1 3" key="2">
    <citation type="journal article" date="2018" name="Plant J.">
        <title>The Physcomitrella patens chromosome-scale assembly reveals moss genome structure and evolution.</title>
        <authorList>
            <person name="Lang D."/>
            <person name="Ullrich K.K."/>
            <person name="Murat F."/>
            <person name="Fuchs J."/>
            <person name="Jenkins J."/>
            <person name="Haas F.B."/>
            <person name="Piednoel M."/>
            <person name="Gundlach H."/>
            <person name="Van Bel M."/>
            <person name="Meyberg R."/>
            <person name="Vives C."/>
            <person name="Morata J."/>
            <person name="Symeonidi A."/>
            <person name="Hiss M."/>
            <person name="Muchero W."/>
            <person name="Kamisugi Y."/>
            <person name="Saleh O."/>
            <person name="Blanc G."/>
            <person name="Decker E.L."/>
            <person name="van Gessel N."/>
            <person name="Grimwood J."/>
            <person name="Hayes R.D."/>
            <person name="Graham S.W."/>
            <person name="Gunter L.E."/>
            <person name="McDaniel S.F."/>
            <person name="Hoernstein S.N.W."/>
            <person name="Larsson A."/>
            <person name="Li F.W."/>
            <person name="Perroud P.F."/>
            <person name="Phillips J."/>
            <person name="Ranjan P."/>
            <person name="Rokshar D.S."/>
            <person name="Rothfels C.J."/>
            <person name="Schneider L."/>
            <person name="Shu S."/>
            <person name="Stevenson D.W."/>
            <person name="Thummler F."/>
            <person name="Tillich M."/>
            <person name="Villarreal Aguilar J.C."/>
            <person name="Widiez T."/>
            <person name="Wong G.K."/>
            <person name="Wymore A."/>
            <person name="Zhang Y."/>
            <person name="Zimmer A.D."/>
            <person name="Quatrano R.S."/>
            <person name="Mayer K.F.X."/>
            <person name="Goodstein D."/>
            <person name="Casacuberta J.M."/>
            <person name="Vandepoele K."/>
            <person name="Reski R."/>
            <person name="Cuming A.C."/>
            <person name="Tuskan G.A."/>
            <person name="Maumus F."/>
            <person name="Salse J."/>
            <person name="Schmutz J."/>
            <person name="Rensing S.A."/>
        </authorList>
    </citation>
    <scope>NUCLEOTIDE SEQUENCE [LARGE SCALE GENOMIC DNA]</scope>
    <source>
        <strain evidence="2 3">cv. Gransden 2004</strain>
    </source>
</reference>
<name>A0A2K1KM91_PHYPA</name>
<organism evidence="1">
    <name type="scientific">Physcomitrium patens</name>
    <name type="common">Spreading-leaved earth moss</name>
    <name type="synonym">Physcomitrella patens</name>
    <dbReference type="NCBI Taxonomy" id="3218"/>
    <lineage>
        <taxon>Eukaryota</taxon>
        <taxon>Viridiplantae</taxon>
        <taxon>Streptophyta</taxon>
        <taxon>Embryophyta</taxon>
        <taxon>Bryophyta</taxon>
        <taxon>Bryophytina</taxon>
        <taxon>Bryopsida</taxon>
        <taxon>Funariidae</taxon>
        <taxon>Funariales</taxon>
        <taxon>Funariaceae</taxon>
        <taxon>Physcomitrium</taxon>
    </lineage>
</organism>
<protein>
    <recommendedName>
        <fullName evidence="4">Integrase catalytic domain-containing protein</fullName>
    </recommendedName>
</protein>
<proteinExistence type="predicted"/>
<sequence length="52" mass="6207">MEFNFLNKFCEIVAYAFFDWILNCFEAPIEVLIDYGRNFLHEFLGFTKGGIY</sequence>
<keyword evidence="3" id="KW-1185">Reference proteome</keyword>
<accession>A0A2K1KM91</accession>